<protein>
    <recommendedName>
        <fullName evidence="5">Antitoxin Xre/MbcA/ParS-like toxin-binding domain-containing protein</fullName>
    </recommendedName>
</protein>
<organism evidence="3 4">
    <name type="scientific">Desulfoferula mesophila</name>
    <dbReference type="NCBI Taxonomy" id="3058419"/>
    <lineage>
        <taxon>Bacteria</taxon>
        <taxon>Pseudomonadati</taxon>
        <taxon>Thermodesulfobacteriota</taxon>
        <taxon>Desulfarculia</taxon>
        <taxon>Desulfarculales</taxon>
        <taxon>Desulfarculaceae</taxon>
        <taxon>Desulfoferula</taxon>
    </lineage>
</organism>
<reference evidence="4" key="1">
    <citation type="journal article" date="2023" name="Arch. Microbiol.">
        <title>Desulfoferula mesophilus gen. nov. sp. nov., a mesophilic sulfate-reducing bacterium isolated from a brackish lake sediment.</title>
        <authorList>
            <person name="Watanabe T."/>
            <person name="Yabe T."/>
            <person name="Tsuji J.M."/>
            <person name="Fukui M."/>
        </authorList>
    </citation>
    <scope>NUCLEOTIDE SEQUENCE [LARGE SCALE GENOMIC DNA]</scope>
    <source>
        <strain evidence="4">12FAK</strain>
    </source>
</reference>
<proteinExistence type="predicted"/>
<dbReference type="EMBL" id="AP028679">
    <property type="protein sequence ID" value="BEQ15653.1"/>
    <property type="molecule type" value="Genomic_DNA"/>
</dbReference>
<keyword evidence="4" id="KW-1185">Reference proteome</keyword>
<accession>A0AAU9EEW8</accession>
<feature type="domain" description="Antitoxin Xre/MbcA/ParS-like toxin-binding" evidence="1">
    <location>
        <begin position="87"/>
        <end position="135"/>
    </location>
</feature>
<dbReference type="Pfam" id="PF20432">
    <property type="entry name" value="Xre-like-HTH"/>
    <property type="match status" value="1"/>
</dbReference>
<dbReference type="GO" id="GO:0003677">
    <property type="term" value="F:DNA binding"/>
    <property type="evidence" value="ECO:0007669"/>
    <property type="project" value="InterPro"/>
</dbReference>
<dbReference type="Pfam" id="PF09722">
    <property type="entry name" value="Xre_MbcA_ParS_C"/>
    <property type="match status" value="1"/>
</dbReference>
<dbReference type="AlphaFoldDB" id="A0AAU9EEW8"/>
<evidence type="ECO:0000313" key="4">
    <source>
        <dbReference type="Proteomes" id="UP001366166"/>
    </source>
</evidence>
<name>A0AAU9EEW8_9BACT</name>
<sequence>MPLAQIQEATRPDLASPQAREGMAKLVTNLFDRWGLDTAQQLQLLGMSPSSRAALGRYRQGRPLPDSRDLRDRVGLLLAVHKALGLLYPHNPNLKYGWVKRRNQAFDNRTPLETMIEQGIAGLARVARYLDYVRGV</sequence>
<evidence type="ECO:0008006" key="5">
    <source>
        <dbReference type="Google" id="ProtNLM"/>
    </source>
</evidence>
<dbReference type="InterPro" id="IPR024467">
    <property type="entry name" value="Xre/MbcA/ParS-like_toxin-bd"/>
</dbReference>
<dbReference type="InterPro" id="IPR046847">
    <property type="entry name" value="Xre-like_HTH"/>
</dbReference>
<feature type="domain" description="Antitoxin Xre-like helix-turn-helix" evidence="2">
    <location>
        <begin position="15"/>
        <end position="78"/>
    </location>
</feature>
<evidence type="ECO:0000259" key="1">
    <source>
        <dbReference type="Pfam" id="PF09722"/>
    </source>
</evidence>
<dbReference type="RefSeq" id="WP_338600344.1">
    <property type="nucleotide sequence ID" value="NZ_AP028679.1"/>
</dbReference>
<dbReference type="KEGG" id="dmp:FAK_27190"/>
<dbReference type="Proteomes" id="UP001366166">
    <property type="component" value="Chromosome"/>
</dbReference>
<evidence type="ECO:0000259" key="2">
    <source>
        <dbReference type="Pfam" id="PF20432"/>
    </source>
</evidence>
<evidence type="ECO:0000313" key="3">
    <source>
        <dbReference type="EMBL" id="BEQ15653.1"/>
    </source>
</evidence>
<gene>
    <name evidence="3" type="ORF">FAK_27190</name>
</gene>